<gene>
    <name evidence="1" type="ORF">DIATSA_LOCUS698</name>
</gene>
<reference evidence="1" key="1">
    <citation type="submission" date="2021-12" db="EMBL/GenBank/DDBJ databases">
        <authorList>
            <person name="King R."/>
        </authorList>
    </citation>
    <scope>NUCLEOTIDE SEQUENCE</scope>
</reference>
<organism evidence="1 2">
    <name type="scientific">Diatraea saccharalis</name>
    <name type="common">sugarcane borer</name>
    <dbReference type="NCBI Taxonomy" id="40085"/>
    <lineage>
        <taxon>Eukaryota</taxon>
        <taxon>Metazoa</taxon>
        <taxon>Ecdysozoa</taxon>
        <taxon>Arthropoda</taxon>
        <taxon>Hexapoda</taxon>
        <taxon>Insecta</taxon>
        <taxon>Pterygota</taxon>
        <taxon>Neoptera</taxon>
        <taxon>Endopterygota</taxon>
        <taxon>Lepidoptera</taxon>
        <taxon>Glossata</taxon>
        <taxon>Ditrysia</taxon>
        <taxon>Pyraloidea</taxon>
        <taxon>Crambidae</taxon>
        <taxon>Crambinae</taxon>
        <taxon>Diatraea</taxon>
    </lineage>
</organism>
<evidence type="ECO:0000313" key="1">
    <source>
        <dbReference type="EMBL" id="CAG9782441.1"/>
    </source>
</evidence>
<dbReference type="AlphaFoldDB" id="A0A9N9N034"/>
<reference evidence="1" key="2">
    <citation type="submission" date="2022-10" db="EMBL/GenBank/DDBJ databases">
        <authorList>
            <consortium name="ENA_rothamsted_submissions"/>
            <consortium name="culmorum"/>
            <person name="King R."/>
        </authorList>
    </citation>
    <scope>NUCLEOTIDE SEQUENCE</scope>
</reference>
<accession>A0A9N9N034</accession>
<dbReference type="Proteomes" id="UP001153714">
    <property type="component" value="Chromosome 1"/>
</dbReference>
<dbReference type="OrthoDB" id="9974421at2759"/>
<proteinExistence type="predicted"/>
<protein>
    <submittedName>
        <fullName evidence="1">Uncharacterized protein</fullName>
    </submittedName>
</protein>
<dbReference type="SUPFAM" id="SSF53474">
    <property type="entry name" value="alpha/beta-Hydrolases"/>
    <property type="match status" value="1"/>
</dbReference>
<dbReference type="EMBL" id="OU893332">
    <property type="protein sequence ID" value="CAG9782441.1"/>
    <property type="molecule type" value="Genomic_DNA"/>
</dbReference>
<dbReference type="InterPro" id="IPR029058">
    <property type="entry name" value="AB_hydrolase_fold"/>
</dbReference>
<keyword evidence="2" id="KW-1185">Reference proteome</keyword>
<name>A0A9N9N034_9NEOP</name>
<dbReference type="Gene3D" id="3.40.50.1820">
    <property type="entry name" value="alpha/beta hydrolase"/>
    <property type="match status" value="1"/>
</dbReference>
<evidence type="ECO:0000313" key="2">
    <source>
        <dbReference type="Proteomes" id="UP001153714"/>
    </source>
</evidence>
<sequence length="136" mass="15605">MGDDFEQHPSDMTKAIIMRMHPASTRQLFHFAKFTQTGVLTSWEDGLEGRVRPYNLTNIRTPVSIWYGENDQLTEKSQILRLASALNETGTLHSVTPVAWNKFNHLDFVFAKDVGKILNVPLVAHVKELFDEYDKE</sequence>
<dbReference type="PANTHER" id="PTHR11005">
    <property type="entry name" value="LYSOSOMAL ACID LIPASE-RELATED"/>
    <property type="match status" value="1"/>
</dbReference>